<accession>A0AAF3FN71</accession>
<reference evidence="13" key="1">
    <citation type="submission" date="2024-02" db="UniProtKB">
        <authorList>
            <consortium name="WormBaseParasite"/>
        </authorList>
    </citation>
    <scope>IDENTIFICATION</scope>
</reference>
<evidence type="ECO:0000313" key="12">
    <source>
        <dbReference type="Proteomes" id="UP000887575"/>
    </source>
</evidence>
<evidence type="ECO:0000256" key="6">
    <source>
        <dbReference type="ARBA" id="ARBA00022692"/>
    </source>
</evidence>
<sequence length="499" mass="55512">MRFMGSVADVLTEAGHEVIELRPVLNPSLLGQKFSKTKKIHTIDVDPLVLSMNNRLINPGGIYPKLWEMEATPMGMIELFSYLGSMFAAQCDAVISNSTILRELRDEHFDIGINEGFDFCGFGLFEAIGVKKVVAASTTIMYDHQAQMLGVPTAPSYVPGGMSPSMDNMTFFERLANGLGTIIGSYAFAGCVDRTTAVFRKRFGADFPSMQELFSLSAIMITNSHPLVDFPHPLISKVVEIGGIGIKNEKKKLPSHWNSILNQKGQTVLISFGSVIQAKDMPVAMKTSILETARSMPDVQFIWKYEEDDILNAPENLILSKWTPQAELLKDSRLSLFVTHGGLASCYESSHSGTPMVIVPLFADQPRNAMMMRRHGAAAQFNKHELGNARKLSETIKNALKDNSYSTNARRLSSLLKSAPFSPKELLVKNVEFVGEFGRLPEMEPFGRKLSFIEYFMIDVIAFVSFILLFTLIVSTFVVYKLISMISCRLRPILKAKLH</sequence>
<dbReference type="PANTHER" id="PTHR48043">
    <property type="entry name" value="EG:EG0003.4 PROTEIN-RELATED"/>
    <property type="match status" value="1"/>
</dbReference>
<dbReference type="Pfam" id="PF00201">
    <property type="entry name" value="UDPGT"/>
    <property type="match status" value="1"/>
</dbReference>
<evidence type="ECO:0000313" key="13">
    <source>
        <dbReference type="WBParaSite" id="MBELARI_LOCUS8104"/>
    </source>
</evidence>
<dbReference type="InterPro" id="IPR050271">
    <property type="entry name" value="UDP-glycosyltransferase"/>
</dbReference>
<dbReference type="EC" id="2.4.1.17" evidence="3"/>
<feature type="transmembrane region" description="Helical" evidence="11">
    <location>
        <begin position="455"/>
        <end position="483"/>
    </location>
</feature>
<dbReference type="Proteomes" id="UP000887575">
    <property type="component" value="Unassembled WGS sequence"/>
</dbReference>
<dbReference type="Gene3D" id="3.40.50.2000">
    <property type="entry name" value="Glycogen Phosphorylase B"/>
    <property type="match status" value="1"/>
</dbReference>
<dbReference type="GO" id="GO:0016020">
    <property type="term" value="C:membrane"/>
    <property type="evidence" value="ECO:0007669"/>
    <property type="project" value="UniProtKB-SubCell"/>
</dbReference>
<evidence type="ECO:0000256" key="11">
    <source>
        <dbReference type="SAM" id="Phobius"/>
    </source>
</evidence>
<dbReference type="GO" id="GO:0015020">
    <property type="term" value="F:glucuronosyltransferase activity"/>
    <property type="evidence" value="ECO:0007669"/>
    <property type="project" value="UniProtKB-EC"/>
</dbReference>
<evidence type="ECO:0000256" key="2">
    <source>
        <dbReference type="ARBA" id="ARBA00009995"/>
    </source>
</evidence>
<keyword evidence="8 11" id="KW-1133">Transmembrane helix</keyword>
<evidence type="ECO:0000256" key="7">
    <source>
        <dbReference type="ARBA" id="ARBA00022729"/>
    </source>
</evidence>
<dbReference type="WBParaSite" id="MBELARI_LOCUS8104">
    <property type="protein sequence ID" value="MBELARI_LOCUS8104"/>
    <property type="gene ID" value="MBELARI_LOCUS8104"/>
</dbReference>
<proteinExistence type="inferred from homology"/>
<keyword evidence="4" id="KW-0328">Glycosyltransferase</keyword>
<evidence type="ECO:0000256" key="5">
    <source>
        <dbReference type="ARBA" id="ARBA00022679"/>
    </source>
</evidence>
<keyword evidence="6 11" id="KW-0812">Transmembrane</keyword>
<evidence type="ECO:0000256" key="8">
    <source>
        <dbReference type="ARBA" id="ARBA00022989"/>
    </source>
</evidence>
<comment type="similarity">
    <text evidence="2">Belongs to the UDP-glycosyltransferase family.</text>
</comment>
<organism evidence="12 13">
    <name type="scientific">Mesorhabditis belari</name>
    <dbReference type="NCBI Taxonomy" id="2138241"/>
    <lineage>
        <taxon>Eukaryota</taxon>
        <taxon>Metazoa</taxon>
        <taxon>Ecdysozoa</taxon>
        <taxon>Nematoda</taxon>
        <taxon>Chromadorea</taxon>
        <taxon>Rhabditida</taxon>
        <taxon>Rhabditina</taxon>
        <taxon>Rhabditomorpha</taxon>
        <taxon>Rhabditoidea</taxon>
        <taxon>Rhabditidae</taxon>
        <taxon>Mesorhabditinae</taxon>
        <taxon>Mesorhabditis</taxon>
    </lineage>
</organism>
<name>A0AAF3FN71_9BILA</name>
<evidence type="ECO:0000256" key="4">
    <source>
        <dbReference type="ARBA" id="ARBA00022676"/>
    </source>
</evidence>
<dbReference type="AlphaFoldDB" id="A0AAF3FN71"/>
<dbReference type="FunFam" id="3.40.50.2000:FF:000038">
    <property type="entry name" value="UDP-GlucuronosylTransferase"/>
    <property type="match status" value="1"/>
</dbReference>
<evidence type="ECO:0000256" key="1">
    <source>
        <dbReference type="ARBA" id="ARBA00004167"/>
    </source>
</evidence>
<keyword evidence="5" id="KW-0808">Transferase</keyword>
<dbReference type="InterPro" id="IPR002213">
    <property type="entry name" value="UDP_glucos_trans"/>
</dbReference>
<evidence type="ECO:0000256" key="10">
    <source>
        <dbReference type="ARBA" id="ARBA00047475"/>
    </source>
</evidence>
<keyword evidence="7" id="KW-0732">Signal</keyword>
<keyword evidence="12" id="KW-1185">Reference proteome</keyword>
<comment type="catalytic activity">
    <reaction evidence="10">
        <text>glucuronate acceptor + UDP-alpha-D-glucuronate = acceptor beta-D-glucuronoside + UDP + H(+)</text>
        <dbReference type="Rhea" id="RHEA:21032"/>
        <dbReference type="ChEBI" id="CHEBI:15378"/>
        <dbReference type="ChEBI" id="CHEBI:58052"/>
        <dbReference type="ChEBI" id="CHEBI:58223"/>
        <dbReference type="ChEBI" id="CHEBI:132367"/>
        <dbReference type="ChEBI" id="CHEBI:132368"/>
        <dbReference type="EC" id="2.4.1.17"/>
    </reaction>
</comment>
<dbReference type="CDD" id="cd03784">
    <property type="entry name" value="GT1_Gtf-like"/>
    <property type="match status" value="1"/>
</dbReference>
<dbReference type="PANTHER" id="PTHR48043:SF23">
    <property type="entry name" value="UDP-GLUCURONOSYLTRANSFERASE"/>
    <property type="match status" value="1"/>
</dbReference>
<dbReference type="SUPFAM" id="SSF53756">
    <property type="entry name" value="UDP-Glycosyltransferase/glycogen phosphorylase"/>
    <property type="match status" value="1"/>
</dbReference>
<evidence type="ECO:0000256" key="9">
    <source>
        <dbReference type="ARBA" id="ARBA00023136"/>
    </source>
</evidence>
<evidence type="ECO:0000256" key="3">
    <source>
        <dbReference type="ARBA" id="ARBA00012544"/>
    </source>
</evidence>
<keyword evidence="9 11" id="KW-0472">Membrane</keyword>
<protein>
    <recommendedName>
        <fullName evidence="3">glucuronosyltransferase</fullName>
        <ecNumber evidence="3">2.4.1.17</ecNumber>
    </recommendedName>
</protein>
<comment type="subcellular location">
    <subcellularLocation>
        <location evidence="1">Membrane</location>
        <topology evidence="1">Single-pass membrane protein</topology>
    </subcellularLocation>
</comment>